<keyword evidence="2 11" id="KW-0378">Hydrolase</keyword>
<dbReference type="InterPro" id="IPR036156">
    <property type="entry name" value="Beta-gal/glucu_dom_sf"/>
</dbReference>
<dbReference type="Proteomes" id="UP001321760">
    <property type="component" value="Unassembled WGS sequence"/>
</dbReference>
<keyword evidence="6" id="KW-0732">Signal</keyword>
<dbReference type="InterPro" id="IPR006102">
    <property type="entry name" value="Ig-like_GH2"/>
</dbReference>
<dbReference type="SUPFAM" id="SSF51445">
    <property type="entry name" value="(Trans)glycosidases"/>
    <property type="match status" value="1"/>
</dbReference>
<dbReference type="InterPro" id="IPR013783">
    <property type="entry name" value="Ig-like_fold"/>
</dbReference>
<evidence type="ECO:0000313" key="11">
    <source>
        <dbReference type="EMBL" id="KAK4445405.1"/>
    </source>
</evidence>
<keyword evidence="5" id="KW-0624">Polysaccharide degradation</keyword>
<evidence type="ECO:0000256" key="6">
    <source>
        <dbReference type="SAM" id="SignalP"/>
    </source>
</evidence>
<dbReference type="InterPro" id="IPR041447">
    <property type="entry name" value="Mannosidase_ig"/>
</dbReference>
<dbReference type="InterPro" id="IPR054593">
    <property type="entry name" value="Beta-mannosidase-like_N2"/>
</dbReference>
<accession>A0AAV9GAH2</accession>
<keyword evidence="3" id="KW-0119">Carbohydrate metabolism</keyword>
<dbReference type="Pfam" id="PF22666">
    <property type="entry name" value="Glyco_hydro_2_N2"/>
    <property type="match status" value="1"/>
</dbReference>
<evidence type="ECO:0000313" key="12">
    <source>
        <dbReference type="Proteomes" id="UP001321760"/>
    </source>
</evidence>
<feature type="domain" description="Glycoside hydrolase family 2 immunoglobulin-like beta-sandwich" evidence="7">
    <location>
        <begin position="234"/>
        <end position="335"/>
    </location>
</feature>
<evidence type="ECO:0000259" key="9">
    <source>
        <dbReference type="Pfam" id="PF18368"/>
    </source>
</evidence>
<gene>
    <name evidence="11" type="ORF">QBC34DRAFT_358169</name>
</gene>
<dbReference type="InterPro" id="IPR008979">
    <property type="entry name" value="Galactose-bd-like_sf"/>
</dbReference>
<reference evidence="11" key="2">
    <citation type="submission" date="2023-05" db="EMBL/GenBank/DDBJ databases">
        <authorList>
            <consortium name="Lawrence Berkeley National Laboratory"/>
            <person name="Steindorff A."/>
            <person name="Hensen N."/>
            <person name="Bonometti L."/>
            <person name="Westerberg I."/>
            <person name="Brannstrom I.O."/>
            <person name="Guillou S."/>
            <person name="Cros-Aarteil S."/>
            <person name="Calhoun S."/>
            <person name="Haridas S."/>
            <person name="Kuo A."/>
            <person name="Mondo S."/>
            <person name="Pangilinan J."/>
            <person name="Riley R."/>
            <person name="Labutti K."/>
            <person name="Andreopoulos B."/>
            <person name="Lipzen A."/>
            <person name="Chen C."/>
            <person name="Yanf M."/>
            <person name="Daum C."/>
            <person name="Ng V."/>
            <person name="Clum A."/>
            <person name="Ohm R."/>
            <person name="Martin F."/>
            <person name="Silar P."/>
            <person name="Natvig D."/>
            <person name="Lalanne C."/>
            <person name="Gautier V."/>
            <person name="Ament-Velasquez S.L."/>
            <person name="Kruys A."/>
            <person name="Hutchinson M.I."/>
            <person name="Powell A.J."/>
            <person name="Barry K."/>
            <person name="Miller A.N."/>
            <person name="Grigoriev I.V."/>
            <person name="Debuchy R."/>
            <person name="Gladieux P."/>
            <person name="Thoren M.H."/>
            <person name="Johannesson H."/>
        </authorList>
    </citation>
    <scope>NUCLEOTIDE SEQUENCE</scope>
    <source>
        <strain evidence="11">PSN243</strain>
    </source>
</reference>
<feature type="chain" id="PRO_5043742994" evidence="6">
    <location>
        <begin position="25"/>
        <end position="935"/>
    </location>
</feature>
<dbReference type="InterPro" id="IPR041351">
    <property type="entry name" value="Ig_GlcNase"/>
</dbReference>
<sequence length="935" mass="103745">MRTICARFTCAIILLRAPTLHVRADSAPLVSTNGQTAAIPTWEIQSTAKSGSKDLASTSTVGGADTDSSWHRINRPFCTLMGCLISAGIYNDTELFFSENLKKVDETQFEVPWLYRAQFSLHPDQGKYFHLITHGVSSRADIYLNGNQVADQSFQAGSYAGQQYDTTKLAADQNSLVIRVYPTAYNRDLAVGWADWHNAPADHGTGVWRPVEVKQTGPVILGALRVVTQLGSPVDKSPANMTLKSTARNLENSAIAITLSATVSPISGGGPPVSWEERITLGPLSTTEISLDRVMESPAIWWPKQWGHQPLYNATMTVTIQEAISDSATAQFGCRTVSSRRNSFGDTVFSINGHPFQVLGGGYAPDLYLRFDPARLEKEMQYLLDLGLNTLRLEGKNEQPELYKLADRMGIMIMPGWECCSKWEAWSHNPQKDNYAPTPVWNDDDYVIANVSMRHEASMMQTHPSVLGYLLGSDYWPDSKATSIYMDAFQAVDWQTPIIISASSRGTDAASGLGPSGMRMEGPYDWVPPSYWWDNNESLYGSAAGFASELSAGGGTPDLPSLEKFLSRSDLDDLWKQPDKNLGSHMGSERSSFRNQSLFNKGLWRRYGAPTSLEDYIQKAQMADYEATRAQFEAYASMWSNPNRPATGMIYWMLTGALPKLHWNLWDYYMRPSGNYFGAKQGSQVEHVAYDYVGQSVWLINRSLDRSGQRRVDVQVIDSSGNTLHSEAFDTTTAPNSSRNILSLSSVMGRHIDKDIVFLRLALFDRDTNLSRNVYWLSPKTSDVLDWGKSHWRHTPVSEFSDFTQLNALPAATVGVKVVWENDDDGERQAAVTLENQSTVPAVFIALSVVDDGGNEVLPLTWSDNYVTLWPRESLILTAKALRGATGNGVAVRVRGRNVEQRVEEIAESSGSRYSLEMSGVLTILMAAFTAMMIH</sequence>
<evidence type="ECO:0000256" key="2">
    <source>
        <dbReference type="ARBA" id="ARBA00022801"/>
    </source>
</evidence>
<proteinExistence type="inferred from homology"/>
<dbReference type="GO" id="GO:0000272">
    <property type="term" value="P:polysaccharide catabolic process"/>
    <property type="evidence" value="ECO:0007669"/>
    <property type="project" value="UniProtKB-KW"/>
</dbReference>
<dbReference type="Gene3D" id="2.60.40.10">
    <property type="entry name" value="Immunoglobulins"/>
    <property type="match status" value="3"/>
</dbReference>
<feature type="domain" description="Beta-mannosidase-like galactose-binding" evidence="10">
    <location>
        <begin position="68"/>
        <end position="183"/>
    </location>
</feature>
<dbReference type="Pfam" id="PF18368">
    <property type="entry name" value="Ig_GlcNase"/>
    <property type="match status" value="1"/>
</dbReference>
<keyword evidence="12" id="KW-1185">Reference proteome</keyword>
<feature type="domain" description="Mannosidase Ig/CBM-like" evidence="8">
    <location>
        <begin position="696"/>
        <end position="779"/>
    </location>
</feature>
<evidence type="ECO:0000256" key="1">
    <source>
        <dbReference type="ARBA" id="ARBA00007401"/>
    </source>
</evidence>
<comment type="similarity">
    <text evidence="1">Belongs to the glycosyl hydrolase 2 family.</text>
</comment>
<dbReference type="GO" id="GO:0004553">
    <property type="term" value="F:hydrolase activity, hydrolyzing O-glycosyl compounds"/>
    <property type="evidence" value="ECO:0007669"/>
    <property type="project" value="InterPro"/>
</dbReference>
<dbReference type="Gene3D" id="3.20.20.80">
    <property type="entry name" value="Glycosidases"/>
    <property type="match status" value="1"/>
</dbReference>
<name>A0AAV9GAH2_9PEZI</name>
<feature type="signal peptide" evidence="6">
    <location>
        <begin position="1"/>
        <end position="24"/>
    </location>
</feature>
<evidence type="ECO:0000259" key="7">
    <source>
        <dbReference type="Pfam" id="PF00703"/>
    </source>
</evidence>
<evidence type="ECO:0000259" key="10">
    <source>
        <dbReference type="Pfam" id="PF22666"/>
    </source>
</evidence>
<keyword evidence="4" id="KW-0326">Glycosidase</keyword>
<dbReference type="Gene3D" id="2.60.120.260">
    <property type="entry name" value="Galactose-binding domain-like"/>
    <property type="match status" value="1"/>
</dbReference>
<feature type="domain" description="Exo-beta-D-glucosaminidase Ig-fold" evidence="9">
    <location>
        <begin position="792"/>
        <end position="899"/>
    </location>
</feature>
<dbReference type="AlphaFoldDB" id="A0AAV9GAH2"/>
<evidence type="ECO:0000259" key="8">
    <source>
        <dbReference type="Pfam" id="PF17786"/>
    </source>
</evidence>
<dbReference type="EMBL" id="MU865965">
    <property type="protein sequence ID" value="KAK4445405.1"/>
    <property type="molecule type" value="Genomic_DNA"/>
</dbReference>
<dbReference type="SUPFAM" id="SSF49303">
    <property type="entry name" value="beta-Galactosidase/glucuronidase domain"/>
    <property type="match status" value="3"/>
</dbReference>
<dbReference type="Pfam" id="PF00703">
    <property type="entry name" value="Glyco_hydro_2"/>
    <property type="match status" value="1"/>
</dbReference>
<protein>
    <submittedName>
        <fullName evidence="11">Glycoside hydrolase superfamily</fullName>
    </submittedName>
</protein>
<dbReference type="Pfam" id="PF17786">
    <property type="entry name" value="Mannosidase_ig"/>
    <property type="match status" value="1"/>
</dbReference>
<organism evidence="11 12">
    <name type="scientific">Podospora aff. communis PSN243</name>
    <dbReference type="NCBI Taxonomy" id="3040156"/>
    <lineage>
        <taxon>Eukaryota</taxon>
        <taxon>Fungi</taxon>
        <taxon>Dikarya</taxon>
        <taxon>Ascomycota</taxon>
        <taxon>Pezizomycotina</taxon>
        <taxon>Sordariomycetes</taxon>
        <taxon>Sordariomycetidae</taxon>
        <taxon>Sordariales</taxon>
        <taxon>Podosporaceae</taxon>
        <taxon>Podospora</taxon>
    </lineage>
</organism>
<dbReference type="PANTHER" id="PTHR43536">
    <property type="entry name" value="MANNOSYLGLYCOPROTEIN ENDO-BETA-MANNOSIDASE"/>
    <property type="match status" value="1"/>
</dbReference>
<dbReference type="SUPFAM" id="SSF49785">
    <property type="entry name" value="Galactose-binding domain-like"/>
    <property type="match status" value="1"/>
</dbReference>
<reference evidence="11" key="1">
    <citation type="journal article" date="2023" name="Mol. Phylogenet. Evol.">
        <title>Genome-scale phylogeny and comparative genomics of the fungal order Sordariales.</title>
        <authorList>
            <person name="Hensen N."/>
            <person name="Bonometti L."/>
            <person name="Westerberg I."/>
            <person name="Brannstrom I.O."/>
            <person name="Guillou S."/>
            <person name="Cros-Aarteil S."/>
            <person name="Calhoun S."/>
            <person name="Haridas S."/>
            <person name="Kuo A."/>
            <person name="Mondo S."/>
            <person name="Pangilinan J."/>
            <person name="Riley R."/>
            <person name="LaButti K."/>
            <person name="Andreopoulos B."/>
            <person name="Lipzen A."/>
            <person name="Chen C."/>
            <person name="Yan M."/>
            <person name="Daum C."/>
            <person name="Ng V."/>
            <person name="Clum A."/>
            <person name="Steindorff A."/>
            <person name="Ohm R.A."/>
            <person name="Martin F."/>
            <person name="Silar P."/>
            <person name="Natvig D.O."/>
            <person name="Lalanne C."/>
            <person name="Gautier V."/>
            <person name="Ament-Velasquez S.L."/>
            <person name="Kruys A."/>
            <person name="Hutchinson M.I."/>
            <person name="Powell A.J."/>
            <person name="Barry K."/>
            <person name="Miller A.N."/>
            <person name="Grigoriev I.V."/>
            <person name="Debuchy R."/>
            <person name="Gladieux P."/>
            <person name="Hiltunen Thoren M."/>
            <person name="Johannesson H."/>
        </authorList>
    </citation>
    <scope>NUCLEOTIDE SEQUENCE</scope>
    <source>
        <strain evidence="11">PSN243</strain>
    </source>
</reference>
<dbReference type="InterPro" id="IPR043534">
    <property type="entry name" value="EBDG/EBM"/>
</dbReference>
<evidence type="ECO:0000256" key="3">
    <source>
        <dbReference type="ARBA" id="ARBA00023277"/>
    </source>
</evidence>
<dbReference type="InterPro" id="IPR017853">
    <property type="entry name" value="GH"/>
</dbReference>
<evidence type="ECO:0000256" key="5">
    <source>
        <dbReference type="ARBA" id="ARBA00023326"/>
    </source>
</evidence>
<dbReference type="PANTHER" id="PTHR43536:SF1">
    <property type="entry name" value="MANNOSYLGLYCOPROTEIN ENDO-BETA-MANNOSIDASE"/>
    <property type="match status" value="1"/>
</dbReference>
<evidence type="ECO:0000256" key="4">
    <source>
        <dbReference type="ARBA" id="ARBA00023295"/>
    </source>
</evidence>
<comment type="caution">
    <text evidence="11">The sequence shown here is derived from an EMBL/GenBank/DDBJ whole genome shotgun (WGS) entry which is preliminary data.</text>
</comment>